<dbReference type="SUPFAM" id="SSF82171">
    <property type="entry name" value="DPP6 N-terminal domain-like"/>
    <property type="match status" value="1"/>
</dbReference>
<evidence type="ECO:0000256" key="2">
    <source>
        <dbReference type="SAM" id="SignalP"/>
    </source>
</evidence>
<keyword evidence="5" id="KW-1185">Reference proteome</keyword>
<dbReference type="InterPro" id="IPR029058">
    <property type="entry name" value="AB_hydrolase_fold"/>
</dbReference>
<reference evidence="4" key="1">
    <citation type="journal article" date="2014" name="Int. J. Syst. Evol. Microbiol.">
        <title>Complete genome sequence of Corynebacterium casei LMG S-19264T (=DSM 44701T), isolated from a smear-ripened cheese.</title>
        <authorList>
            <consortium name="US DOE Joint Genome Institute (JGI-PGF)"/>
            <person name="Walter F."/>
            <person name="Albersmeier A."/>
            <person name="Kalinowski J."/>
            <person name="Ruckert C."/>
        </authorList>
    </citation>
    <scope>NUCLEOTIDE SEQUENCE</scope>
    <source>
        <strain evidence="4">CGMCC 1.15330</strain>
    </source>
</reference>
<evidence type="ECO:0000313" key="4">
    <source>
        <dbReference type="EMBL" id="GGB25433.1"/>
    </source>
</evidence>
<sequence>MLRRAVIAGCVVIAPLAAIRAQNAAPAASEPSPAAKTQLHLTAENFSMLPSVQQPALSPDGKRYAARIAIKGKQYLGIVTFEGNKLQLVELGDIDLNWWRWVGDDWVVIGVGQMQPVLQQDMYLRRAMAVQVGTGKITAISPRDAAQLADDIIWTSSDGPPRVMVSYQTSVFLNEEGFWPQVHEVDLATGKQRNVQRPVTEVMGWYADADGTVRMGVAHGNDGRSTRVFYRDQPGASLRVIARTASRDTGLMIPALFTADRGKALAIDDDDDGYSALWELDLATMKRGKQLAASKGYDIAGIETDPSGRELWGIDVNEARSEVRWLNPDIQAMAREAAALVKGGQVDIVSVSRDRQRAIVLVSAASAPGLYMLYDRTAKAMEMIDFVNPAIKMRRLNPVSTLRYTARDGLEIAAVLTLPRGASKNLPLIVMPHGGPFARDGEEWDWWVQFLADRGYAVVQPNYRGSSGYGTNFTRKGEGQWGLAMQDDLNDAIGALAARGIADPKRVCIVGASYGGYAAMHAAERDPTLYRCAVSYAGVSDLKAMLSYDGQFLNAGAGKDWLKKQAPDLAAVSPINHVADFRMPILLVHGVKDRRVPYRQSSLLAQRLKAAGKDVTYIQQPEADHHFSRQQDRLQFLEAMEAFLKAHNPA</sequence>
<protein>
    <submittedName>
        <fullName evidence="4">Prolyl oligopeptidase</fullName>
    </submittedName>
</protein>
<dbReference type="InterPro" id="IPR001375">
    <property type="entry name" value="Peptidase_S9_cat"/>
</dbReference>
<evidence type="ECO:0000259" key="3">
    <source>
        <dbReference type="Pfam" id="PF00326"/>
    </source>
</evidence>
<dbReference type="RefSeq" id="WP_188658015.1">
    <property type="nucleotide sequence ID" value="NZ_BMIH01000002.1"/>
</dbReference>
<keyword evidence="1" id="KW-0378">Hydrolase</keyword>
<dbReference type="Gene3D" id="3.40.50.1820">
    <property type="entry name" value="alpha/beta hydrolase"/>
    <property type="match status" value="1"/>
</dbReference>
<feature type="domain" description="Peptidase S9 prolyl oligopeptidase catalytic" evidence="3">
    <location>
        <begin position="445"/>
        <end position="647"/>
    </location>
</feature>
<name>A0A916WQP5_9SPHN</name>
<dbReference type="Pfam" id="PF00326">
    <property type="entry name" value="Peptidase_S9"/>
    <property type="match status" value="1"/>
</dbReference>
<dbReference type="AlphaFoldDB" id="A0A916WQP5"/>
<dbReference type="PANTHER" id="PTHR42776:SF27">
    <property type="entry name" value="DIPEPTIDYL PEPTIDASE FAMILY MEMBER 6"/>
    <property type="match status" value="1"/>
</dbReference>
<dbReference type="PANTHER" id="PTHR42776">
    <property type="entry name" value="SERINE PEPTIDASE S9 FAMILY MEMBER"/>
    <property type="match status" value="1"/>
</dbReference>
<feature type="signal peptide" evidence="2">
    <location>
        <begin position="1"/>
        <end position="24"/>
    </location>
</feature>
<feature type="chain" id="PRO_5036903900" evidence="2">
    <location>
        <begin position="25"/>
        <end position="650"/>
    </location>
</feature>
<accession>A0A916WQP5</accession>
<dbReference type="GO" id="GO:0006508">
    <property type="term" value="P:proteolysis"/>
    <property type="evidence" value="ECO:0007669"/>
    <property type="project" value="InterPro"/>
</dbReference>
<dbReference type="EMBL" id="BMIH01000002">
    <property type="protein sequence ID" value="GGB25433.1"/>
    <property type="molecule type" value="Genomic_DNA"/>
</dbReference>
<dbReference type="GO" id="GO:0004252">
    <property type="term" value="F:serine-type endopeptidase activity"/>
    <property type="evidence" value="ECO:0007669"/>
    <property type="project" value="TreeGrafter"/>
</dbReference>
<evidence type="ECO:0000256" key="1">
    <source>
        <dbReference type="ARBA" id="ARBA00022801"/>
    </source>
</evidence>
<gene>
    <name evidence="4" type="ORF">GCM10011380_13780</name>
</gene>
<evidence type="ECO:0000313" key="5">
    <source>
        <dbReference type="Proteomes" id="UP000623067"/>
    </source>
</evidence>
<proteinExistence type="predicted"/>
<comment type="caution">
    <text evidence="4">The sequence shown here is derived from an EMBL/GenBank/DDBJ whole genome shotgun (WGS) entry which is preliminary data.</text>
</comment>
<dbReference type="SUPFAM" id="SSF53474">
    <property type="entry name" value="alpha/beta-Hydrolases"/>
    <property type="match status" value="1"/>
</dbReference>
<organism evidence="4 5">
    <name type="scientific">Sphingomonas metalli</name>
    <dbReference type="NCBI Taxonomy" id="1779358"/>
    <lineage>
        <taxon>Bacteria</taxon>
        <taxon>Pseudomonadati</taxon>
        <taxon>Pseudomonadota</taxon>
        <taxon>Alphaproteobacteria</taxon>
        <taxon>Sphingomonadales</taxon>
        <taxon>Sphingomonadaceae</taxon>
        <taxon>Sphingomonas</taxon>
    </lineage>
</organism>
<keyword evidence="2" id="KW-0732">Signal</keyword>
<dbReference type="Proteomes" id="UP000623067">
    <property type="component" value="Unassembled WGS sequence"/>
</dbReference>
<reference evidence="4" key="2">
    <citation type="submission" date="2020-09" db="EMBL/GenBank/DDBJ databases">
        <authorList>
            <person name="Sun Q."/>
            <person name="Zhou Y."/>
        </authorList>
    </citation>
    <scope>NUCLEOTIDE SEQUENCE</scope>
    <source>
        <strain evidence="4">CGMCC 1.15330</strain>
    </source>
</reference>